<dbReference type="OrthoDB" id="1728340at2759"/>
<feature type="transmembrane region" description="Helical" evidence="6">
    <location>
        <begin position="253"/>
        <end position="273"/>
    </location>
</feature>
<evidence type="ECO:0000256" key="6">
    <source>
        <dbReference type="RuleBase" id="RU363077"/>
    </source>
</evidence>
<protein>
    <recommendedName>
        <fullName evidence="6">WAT1-related protein</fullName>
    </recommendedName>
</protein>
<dbReference type="AlphaFoldDB" id="A0A067JUZ0"/>
<dbReference type="Proteomes" id="UP000027138">
    <property type="component" value="Unassembled WGS sequence"/>
</dbReference>
<evidence type="ECO:0000313" key="8">
    <source>
        <dbReference type="EMBL" id="KDP23359.1"/>
    </source>
</evidence>
<feature type="transmembrane region" description="Helical" evidence="6">
    <location>
        <begin position="132"/>
        <end position="152"/>
    </location>
</feature>
<dbReference type="SUPFAM" id="SSF103481">
    <property type="entry name" value="Multidrug resistance efflux transporter EmrE"/>
    <property type="match status" value="2"/>
</dbReference>
<reference evidence="8 9" key="1">
    <citation type="journal article" date="2014" name="PLoS ONE">
        <title>Global Analysis of Gene Expression Profiles in Physic Nut (Jatropha curcas L.) Seedlings Exposed to Salt Stress.</title>
        <authorList>
            <person name="Zhang L."/>
            <person name="Zhang C."/>
            <person name="Wu P."/>
            <person name="Chen Y."/>
            <person name="Li M."/>
            <person name="Jiang H."/>
            <person name="Wu G."/>
        </authorList>
    </citation>
    <scope>NUCLEOTIDE SEQUENCE [LARGE SCALE GENOMIC DNA]</scope>
    <source>
        <strain evidence="9">cv. GZQX0401</strain>
        <tissue evidence="8">Young leaves</tissue>
    </source>
</reference>
<dbReference type="STRING" id="180498.A0A067JUZ0"/>
<organism evidence="8 9">
    <name type="scientific">Jatropha curcas</name>
    <name type="common">Barbados nut</name>
    <dbReference type="NCBI Taxonomy" id="180498"/>
    <lineage>
        <taxon>Eukaryota</taxon>
        <taxon>Viridiplantae</taxon>
        <taxon>Streptophyta</taxon>
        <taxon>Embryophyta</taxon>
        <taxon>Tracheophyta</taxon>
        <taxon>Spermatophyta</taxon>
        <taxon>Magnoliopsida</taxon>
        <taxon>eudicotyledons</taxon>
        <taxon>Gunneridae</taxon>
        <taxon>Pentapetalae</taxon>
        <taxon>rosids</taxon>
        <taxon>fabids</taxon>
        <taxon>Malpighiales</taxon>
        <taxon>Euphorbiaceae</taxon>
        <taxon>Crotonoideae</taxon>
        <taxon>Jatropheae</taxon>
        <taxon>Jatropha</taxon>
    </lineage>
</organism>
<feature type="transmembrane region" description="Helical" evidence="6">
    <location>
        <begin position="99"/>
        <end position="120"/>
    </location>
</feature>
<evidence type="ECO:0000313" key="9">
    <source>
        <dbReference type="Proteomes" id="UP000027138"/>
    </source>
</evidence>
<comment type="similarity">
    <text evidence="2 6">Belongs to the drug/metabolite transporter (DMT) superfamily. Plant drug/metabolite exporter (P-DME) (TC 2.A.7.4) family.</text>
</comment>
<feature type="domain" description="EamA" evidence="7">
    <location>
        <begin position="11"/>
        <end position="150"/>
    </location>
</feature>
<dbReference type="KEGG" id="jcu:105647398"/>
<dbReference type="InterPro" id="IPR030184">
    <property type="entry name" value="WAT1-related"/>
</dbReference>
<gene>
    <name evidence="8" type="ORF">JCGZ_23192</name>
</gene>
<sequence>MDVVGDLLPFLAMVLVQFGFAGMNIISKLAMDSGMKPLVLVAYRQIFATIAMVPFAYFFEWKTRPKITKELLFQIFICSLTGATGNQVFYFIGLQNSTPTIGCALTNILPAVTFILAVLLRQESVGIKKLSGQAKLLGTAICVGGAMLLSFYHGSRINVGESSIHWKYADDIGSQNSNDGSKSNFILGPLFILASAVCWAIWFTIQAKVSEKFPAPYTSTFLLCFMGSIQCVLIGFGANHEAADWSLRDPGRLVAALYAAIVCSALAFSLTSWSIQKKGALYVSVFSPLLLVIVAVLSWALLREKLYVGTVVGSALIVAGLYAVLWGKDKEMKLKVIEEIEARKQINDLELQLPAKSNGTYGLEAKGEKK</sequence>
<keyword evidence="5 6" id="KW-0472">Membrane</keyword>
<dbReference type="GO" id="GO:0016020">
    <property type="term" value="C:membrane"/>
    <property type="evidence" value="ECO:0007669"/>
    <property type="project" value="UniProtKB-SubCell"/>
</dbReference>
<keyword evidence="3 6" id="KW-0812">Transmembrane</keyword>
<comment type="subcellular location">
    <subcellularLocation>
        <location evidence="1 6">Membrane</location>
        <topology evidence="1 6">Multi-pass membrane protein</topology>
    </subcellularLocation>
</comment>
<evidence type="ECO:0000259" key="7">
    <source>
        <dbReference type="Pfam" id="PF00892"/>
    </source>
</evidence>
<feature type="transmembrane region" description="Helical" evidence="6">
    <location>
        <begin position="280"/>
        <end position="300"/>
    </location>
</feature>
<keyword evidence="9" id="KW-1185">Reference proteome</keyword>
<name>A0A067JUZ0_JATCU</name>
<feature type="transmembrane region" description="Helical" evidence="6">
    <location>
        <begin position="7"/>
        <end position="26"/>
    </location>
</feature>
<feature type="transmembrane region" description="Helical" evidence="6">
    <location>
        <begin position="217"/>
        <end position="238"/>
    </location>
</feature>
<proteinExistence type="inferred from homology"/>
<evidence type="ECO:0000256" key="4">
    <source>
        <dbReference type="ARBA" id="ARBA00022989"/>
    </source>
</evidence>
<keyword evidence="4 6" id="KW-1133">Transmembrane helix</keyword>
<feature type="transmembrane region" description="Helical" evidence="6">
    <location>
        <begin position="185"/>
        <end position="205"/>
    </location>
</feature>
<feature type="transmembrane region" description="Helical" evidence="6">
    <location>
        <begin position="38"/>
        <end position="59"/>
    </location>
</feature>
<dbReference type="InterPro" id="IPR037185">
    <property type="entry name" value="EmrE-like"/>
</dbReference>
<evidence type="ECO:0000256" key="5">
    <source>
        <dbReference type="ARBA" id="ARBA00023136"/>
    </source>
</evidence>
<dbReference type="GO" id="GO:0022857">
    <property type="term" value="F:transmembrane transporter activity"/>
    <property type="evidence" value="ECO:0007669"/>
    <property type="project" value="InterPro"/>
</dbReference>
<evidence type="ECO:0000256" key="3">
    <source>
        <dbReference type="ARBA" id="ARBA00022692"/>
    </source>
</evidence>
<feature type="transmembrane region" description="Helical" evidence="6">
    <location>
        <begin position="71"/>
        <end position="93"/>
    </location>
</feature>
<dbReference type="InterPro" id="IPR000620">
    <property type="entry name" value="EamA_dom"/>
</dbReference>
<dbReference type="PANTHER" id="PTHR31218">
    <property type="entry name" value="WAT1-RELATED PROTEIN"/>
    <property type="match status" value="1"/>
</dbReference>
<accession>A0A067JUZ0</accession>
<dbReference type="EMBL" id="KK915213">
    <property type="protein sequence ID" value="KDP23359.1"/>
    <property type="molecule type" value="Genomic_DNA"/>
</dbReference>
<feature type="transmembrane region" description="Helical" evidence="6">
    <location>
        <begin position="306"/>
        <end position="325"/>
    </location>
</feature>
<feature type="domain" description="EamA" evidence="7">
    <location>
        <begin position="187"/>
        <end position="325"/>
    </location>
</feature>
<dbReference type="Pfam" id="PF00892">
    <property type="entry name" value="EamA"/>
    <property type="match status" value="2"/>
</dbReference>
<evidence type="ECO:0000256" key="1">
    <source>
        <dbReference type="ARBA" id="ARBA00004141"/>
    </source>
</evidence>
<evidence type="ECO:0000256" key="2">
    <source>
        <dbReference type="ARBA" id="ARBA00007635"/>
    </source>
</evidence>